<dbReference type="PROSITE" id="PS50297">
    <property type="entry name" value="ANK_REP_REGION"/>
    <property type="match status" value="1"/>
</dbReference>
<sequence>NNHHPKVVELLLNADAKANAEDYLEATPLHYAASNGHDKIVELLLYAGASVDSKDKECILFVVGWTPFDYVASRKQNIVVEFLLKAGAVMNRNFKIQ</sequence>
<feature type="non-terminal residue" evidence="4">
    <location>
        <position position="1"/>
    </location>
</feature>
<feature type="repeat" description="ANK" evidence="3">
    <location>
        <begin position="24"/>
        <end position="56"/>
    </location>
</feature>
<name>A0A1V9Y8F3_9STRA</name>
<dbReference type="PRINTS" id="PR01415">
    <property type="entry name" value="ANKYRIN"/>
</dbReference>
<dbReference type="SUPFAM" id="SSF48403">
    <property type="entry name" value="Ankyrin repeat"/>
    <property type="match status" value="1"/>
</dbReference>
<accession>A0A1V9Y8F3</accession>
<dbReference type="Gene3D" id="1.25.40.20">
    <property type="entry name" value="Ankyrin repeat-containing domain"/>
    <property type="match status" value="1"/>
</dbReference>
<keyword evidence="5" id="KW-1185">Reference proteome</keyword>
<dbReference type="AlphaFoldDB" id="A0A1V9Y8F3"/>
<reference evidence="4 5" key="1">
    <citation type="journal article" date="2014" name="Genome Biol. Evol.">
        <title>The secreted proteins of Achlya hypogyna and Thraustotheca clavata identify the ancestral oomycete secretome and reveal gene acquisitions by horizontal gene transfer.</title>
        <authorList>
            <person name="Misner I."/>
            <person name="Blouin N."/>
            <person name="Leonard G."/>
            <person name="Richards T.A."/>
            <person name="Lane C.E."/>
        </authorList>
    </citation>
    <scope>NUCLEOTIDE SEQUENCE [LARGE SCALE GENOMIC DNA]</scope>
    <source>
        <strain evidence="4 5">ATCC 34112</strain>
    </source>
</reference>
<dbReference type="InterPro" id="IPR002110">
    <property type="entry name" value="Ankyrin_rpt"/>
</dbReference>
<gene>
    <name evidence="4" type="ORF">THRCLA_23267</name>
</gene>
<feature type="non-terminal residue" evidence="4">
    <location>
        <position position="97"/>
    </location>
</feature>
<evidence type="ECO:0000256" key="1">
    <source>
        <dbReference type="ARBA" id="ARBA00022737"/>
    </source>
</evidence>
<evidence type="ECO:0000256" key="2">
    <source>
        <dbReference type="ARBA" id="ARBA00023043"/>
    </source>
</evidence>
<dbReference type="EMBL" id="JNBS01004866">
    <property type="protein sequence ID" value="OQR81948.1"/>
    <property type="molecule type" value="Genomic_DNA"/>
</dbReference>
<dbReference type="STRING" id="74557.A0A1V9Y8F3"/>
<dbReference type="InterPro" id="IPR036770">
    <property type="entry name" value="Ankyrin_rpt-contain_sf"/>
</dbReference>
<dbReference type="Pfam" id="PF12796">
    <property type="entry name" value="Ank_2"/>
    <property type="match status" value="1"/>
</dbReference>
<dbReference type="PANTHER" id="PTHR24171:SF9">
    <property type="entry name" value="ANKYRIN REPEAT DOMAIN-CONTAINING PROTEIN 39"/>
    <property type="match status" value="1"/>
</dbReference>
<keyword evidence="1" id="KW-0677">Repeat</keyword>
<dbReference type="SMART" id="SM00248">
    <property type="entry name" value="ANK"/>
    <property type="match status" value="2"/>
</dbReference>
<proteinExistence type="predicted"/>
<dbReference type="PANTHER" id="PTHR24171">
    <property type="entry name" value="ANKYRIN REPEAT DOMAIN-CONTAINING PROTEIN 39-RELATED"/>
    <property type="match status" value="1"/>
</dbReference>
<organism evidence="4 5">
    <name type="scientific">Thraustotheca clavata</name>
    <dbReference type="NCBI Taxonomy" id="74557"/>
    <lineage>
        <taxon>Eukaryota</taxon>
        <taxon>Sar</taxon>
        <taxon>Stramenopiles</taxon>
        <taxon>Oomycota</taxon>
        <taxon>Saprolegniomycetes</taxon>
        <taxon>Saprolegniales</taxon>
        <taxon>Achlyaceae</taxon>
        <taxon>Thraustotheca</taxon>
    </lineage>
</organism>
<evidence type="ECO:0000256" key="3">
    <source>
        <dbReference type="PROSITE-ProRule" id="PRU00023"/>
    </source>
</evidence>
<comment type="caution">
    <text evidence="4">The sequence shown here is derived from an EMBL/GenBank/DDBJ whole genome shotgun (WGS) entry which is preliminary data.</text>
</comment>
<dbReference type="PROSITE" id="PS50088">
    <property type="entry name" value="ANK_REPEAT"/>
    <property type="match status" value="1"/>
</dbReference>
<dbReference type="Proteomes" id="UP000243217">
    <property type="component" value="Unassembled WGS sequence"/>
</dbReference>
<protein>
    <submittedName>
        <fullName evidence="4">Uncharacterized protein</fullName>
    </submittedName>
</protein>
<keyword evidence="2 3" id="KW-0040">ANK repeat</keyword>
<dbReference type="OrthoDB" id="35902at2759"/>
<evidence type="ECO:0000313" key="5">
    <source>
        <dbReference type="Proteomes" id="UP000243217"/>
    </source>
</evidence>
<evidence type="ECO:0000313" key="4">
    <source>
        <dbReference type="EMBL" id="OQR81948.1"/>
    </source>
</evidence>